<dbReference type="PROSITE" id="PS50305">
    <property type="entry name" value="SIRTUIN"/>
    <property type="match status" value="1"/>
</dbReference>
<evidence type="ECO:0000259" key="5">
    <source>
        <dbReference type="PROSITE" id="PS50305"/>
    </source>
</evidence>
<keyword evidence="4" id="KW-0862">Zinc</keyword>
<dbReference type="GO" id="GO:0070403">
    <property type="term" value="F:NAD+ binding"/>
    <property type="evidence" value="ECO:0007669"/>
    <property type="project" value="InterPro"/>
</dbReference>
<dbReference type="Gene3D" id="3.30.1600.10">
    <property type="entry name" value="SIR2/SIRT2 'Small Domain"/>
    <property type="match status" value="1"/>
</dbReference>
<keyword evidence="4" id="KW-0479">Metal-binding</keyword>
<proteinExistence type="predicted"/>
<evidence type="ECO:0000256" key="2">
    <source>
        <dbReference type="ARBA" id="ARBA00022679"/>
    </source>
</evidence>
<dbReference type="InterPro" id="IPR029035">
    <property type="entry name" value="DHS-like_NAD/FAD-binding_dom"/>
</dbReference>
<gene>
    <name evidence="6" type="ORF">SAMN06265379_10868</name>
</gene>
<feature type="binding site" evidence="4">
    <location>
        <position position="148"/>
    </location>
    <ligand>
        <name>Zn(2+)</name>
        <dbReference type="ChEBI" id="CHEBI:29105"/>
    </ligand>
</feature>
<dbReference type="RefSeq" id="WP_142534122.1">
    <property type="nucleotide sequence ID" value="NZ_FXTB01000008.1"/>
</dbReference>
<dbReference type="SUPFAM" id="SSF52467">
    <property type="entry name" value="DHS-like NAD/FAD-binding domain"/>
    <property type="match status" value="1"/>
</dbReference>
<dbReference type="EMBL" id="FXTB01000008">
    <property type="protein sequence ID" value="SMO80866.1"/>
    <property type="molecule type" value="Genomic_DNA"/>
</dbReference>
<evidence type="ECO:0000256" key="3">
    <source>
        <dbReference type="ARBA" id="ARBA00023027"/>
    </source>
</evidence>
<evidence type="ECO:0000313" key="7">
    <source>
        <dbReference type="Proteomes" id="UP000319040"/>
    </source>
</evidence>
<feature type="binding site" evidence="4">
    <location>
        <position position="127"/>
    </location>
    <ligand>
        <name>Zn(2+)</name>
        <dbReference type="ChEBI" id="CHEBI:29105"/>
    </ligand>
</feature>
<dbReference type="Proteomes" id="UP000319040">
    <property type="component" value="Unassembled WGS sequence"/>
</dbReference>
<dbReference type="PANTHER" id="PTHR11085">
    <property type="entry name" value="NAD-DEPENDENT PROTEIN DEACYLASE SIRTUIN-5, MITOCHONDRIAL-RELATED"/>
    <property type="match status" value="1"/>
</dbReference>
<dbReference type="GO" id="GO:0017136">
    <property type="term" value="F:histone deacetylase activity, NAD-dependent"/>
    <property type="evidence" value="ECO:0007669"/>
    <property type="project" value="TreeGrafter"/>
</dbReference>
<dbReference type="Gene3D" id="3.40.50.1220">
    <property type="entry name" value="TPP-binding domain"/>
    <property type="match status" value="1"/>
</dbReference>
<organism evidence="6 7">
    <name type="scientific">Saccharicrinis carchari</name>
    <dbReference type="NCBI Taxonomy" id="1168039"/>
    <lineage>
        <taxon>Bacteria</taxon>
        <taxon>Pseudomonadati</taxon>
        <taxon>Bacteroidota</taxon>
        <taxon>Bacteroidia</taxon>
        <taxon>Marinilabiliales</taxon>
        <taxon>Marinilabiliaceae</taxon>
        <taxon>Saccharicrinis</taxon>
    </lineage>
</organism>
<dbReference type="AlphaFoldDB" id="A0A521EAA9"/>
<feature type="domain" description="Deacetylase sirtuin-type" evidence="5">
    <location>
        <begin position="1"/>
        <end position="243"/>
    </location>
</feature>
<dbReference type="OrthoDB" id="9800582at2"/>
<dbReference type="GO" id="GO:0046872">
    <property type="term" value="F:metal ion binding"/>
    <property type="evidence" value="ECO:0007669"/>
    <property type="project" value="UniProtKB-KW"/>
</dbReference>
<keyword evidence="2" id="KW-0808">Transferase</keyword>
<dbReference type="InterPro" id="IPR026591">
    <property type="entry name" value="Sirtuin_cat_small_dom_sf"/>
</dbReference>
<feature type="active site" description="Proton acceptor" evidence="4">
    <location>
        <position position="116"/>
    </location>
</feature>
<evidence type="ECO:0000313" key="6">
    <source>
        <dbReference type="EMBL" id="SMO80866.1"/>
    </source>
</evidence>
<evidence type="ECO:0000256" key="1">
    <source>
        <dbReference type="ARBA" id="ARBA00012928"/>
    </source>
</evidence>
<dbReference type="NCBIfam" id="NF001753">
    <property type="entry name" value="PRK00481.1-3"/>
    <property type="match status" value="1"/>
</dbReference>
<dbReference type="InterPro" id="IPR003000">
    <property type="entry name" value="Sirtuin"/>
</dbReference>
<protein>
    <recommendedName>
        <fullName evidence="1">protein acetyllysine N-acetyltransferase</fullName>
        <ecNumber evidence="1">2.3.1.286</ecNumber>
    </recommendedName>
</protein>
<feature type="binding site" evidence="4">
    <location>
        <position position="124"/>
    </location>
    <ligand>
        <name>Zn(2+)</name>
        <dbReference type="ChEBI" id="CHEBI:29105"/>
    </ligand>
</feature>
<keyword evidence="3" id="KW-0520">NAD</keyword>
<feature type="binding site" evidence="4">
    <location>
        <position position="145"/>
    </location>
    <ligand>
        <name>Zn(2+)</name>
        <dbReference type="ChEBI" id="CHEBI:29105"/>
    </ligand>
</feature>
<sequence length="243" mass="26846">MIDKVVELLKKSKYTIAFTGAGISVESGVPPFRGDQGIWNRYNPQLLELDYFLANPEPSWKAIREIFYDFFTDAKPNSAHVVLAKLEELGILKAVVTQNIDDLHFKAGSKEVYEFHGNSQKLKCLKCGWTVNAHEADLNLLPPACVKCGGLLKPDFIFFGEGIPPLAYQKSFEAARNTDLVLVIGSTGEVMPACQVPYEAKRKGATVVEINPGESNFTHQITDIHLKMGAGKAMELIGEQFAQ</sequence>
<dbReference type="EC" id="2.3.1.286" evidence="1"/>
<dbReference type="InterPro" id="IPR026590">
    <property type="entry name" value="Ssirtuin_cat_dom"/>
</dbReference>
<accession>A0A521EAA9</accession>
<dbReference type="CDD" id="cd01407">
    <property type="entry name" value="SIR2-fam"/>
    <property type="match status" value="1"/>
</dbReference>
<dbReference type="Pfam" id="PF02146">
    <property type="entry name" value="SIR2"/>
    <property type="match status" value="1"/>
</dbReference>
<keyword evidence="7" id="KW-1185">Reference proteome</keyword>
<evidence type="ECO:0000256" key="4">
    <source>
        <dbReference type="PROSITE-ProRule" id="PRU00236"/>
    </source>
</evidence>
<dbReference type="PANTHER" id="PTHR11085:SF10">
    <property type="entry name" value="NAD-DEPENDENT PROTEIN DEACYLASE SIRTUIN-5, MITOCHONDRIAL-RELATED"/>
    <property type="match status" value="1"/>
</dbReference>
<reference evidence="6 7" key="1">
    <citation type="submission" date="2017-05" db="EMBL/GenBank/DDBJ databases">
        <authorList>
            <person name="Varghese N."/>
            <person name="Submissions S."/>
        </authorList>
    </citation>
    <scope>NUCLEOTIDE SEQUENCE [LARGE SCALE GENOMIC DNA]</scope>
    <source>
        <strain evidence="6 7">DSM 27040</strain>
    </source>
</reference>
<dbReference type="InterPro" id="IPR050134">
    <property type="entry name" value="NAD-dep_sirtuin_deacylases"/>
</dbReference>
<name>A0A521EAA9_SACCC</name>